<reference evidence="2 3" key="1">
    <citation type="journal article" date="2024" name="Nat. Commun.">
        <title>Phylogenomics reveals the evolutionary origins of lichenization in chlorophyte algae.</title>
        <authorList>
            <person name="Puginier C."/>
            <person name="Libourel C."/>
            <person name="Otte J."/>
            <person name="Skaloud P."/>
            <person name="Haon M."/>
            <person name="Grisel S."/>
            <person name="Petersen M."/>
            <person name="Berrin J.G."/>
            <person name="Delaux P.M."/>
            <person name="Dal Grande F."/>
            <person name="Keller J."/>
        </authorList>
    </citation>
    <scope>NUCLEOTIDE SEQUENCE [LARGE SCALE GENOMIC DNA]</scope>
    <source>
        <strain evidence="2 3">SAG 216-7</strain>
    </source>
</reference>
<dbReference type="EMBL" id="JALJOT010000005">
    <property type="protein sequence ID" value="KAK9915351.1"/>
    <property type="molecule type" value="Genomic_DNA"/>
</dbReference>
<sequence length="131" mass="14858">MKYRLDSQGKKYGKIIEFRLSEQRIHDLLDGLCTDASANSTLYRVKTGDQYSLVWSDVKEGKSWIAPDKAEKEGRKKELENYCVRLLDEHEDDLADALKKDAGDLEGILCVRLAKACEANTEAPHQAKNEL</sequence>
<dbReference type="Proteomes" id="UP001491310">
    <property type="component" value="Unassembled WGS sequence"/>
</dbReference>
<dbReference type="InterPro" id="IPR021852">
    <property type="entry name" value="DUF3456"/>
</dbReference>
<dbReference type="Pfam" id="PF11938">
    <property type="entry name" value="DUF3456"/>
    <property type="match status" value="1"/>
</dbReference>
<accession>A0ABR2YUJ6</accession>
<evidence type="ECO:0000313" key="2">
    <source>
        <dbReference type="EMBL" id="KAK9915351.1"/>
    </source>
</evidence>
<keyword evidence="3" id="KW-1185">Reference proteome</keyword>
<gene>
    <name evidence="2" type="ORF">WJX75_007929</name>
</gene>
<evidence type="ECO:0000259" key="1">
    <source>
        <dbReference type="Pfam" id="PF11938"/>
    </source>
</evidence>
<evidence type="ECO:0000313" key="3">
    <source>
        <dbReference type="Proteomes" id="UP001491310"/>
    </source>
</evidence>
<protein>
    <recommendedName>
        <fullName evidence="1">DUF3456 domain-containing protein</fullName>
    </recommendedName>
</protein>
<feature type="domain" description="DUF3456" evidence="1">
    <location>
        <begin position="2"/>
        <end position="117"/>
    </location>
</feature>
<name>A0ABR2YUJ6_9CHLO</name>
<organism evidence="2 3">
    <name type="scientific">Coccomyxa subellipsoidea</name>
    <dbReference type="NCBI Taxonomy" id="248742"/>
    <lineage>
        <taxon>Eukaryota</taxon>
        <taxon>Viridiplantae</taxon>
        <taxon>Chlorophyta</taxon>
        <taxon>core chlorophytes</taxon>
        <taxon>Trebouxiophyceae</taxon>
        <taxon>Trebouxiophyceae incertae sedis</taxon>
        <taxon>Coccomyxaceae</taxon>
        <taxon>Coccomyxa</taxon>
    </lineage>
</organism>
<comment type="caution">
    <text evidence="2">The sequence shown here is derived from an EMBL/GenBank/DDBJ whole genome shotgun (WGS) entry which is preliminary data.</text>
</comment>
<proteinExistence type="predicted"/>